<dbReference type="InterPro" id="IPR036965">
    <property type="entry name" value="Terpene_synth_N_sf"/>
</dbReference>
<organism evidence="4 5">
    <name type="scientific">Panicum miliaceum</name>
    <name type="common">Proso millet</name>
    <name type="synonym">Broomcorn millet</name>
    <dbReference type="NCBI Taxonomy" id="4540"/>
    <lineage>
        <taxon>Eukaryota</taxon>
        <taxon>Viridiplantae</taxon>
        <taxon>Streptophyta</taxon>
        <taxon>Embryophyta</taxon>
        <taxon>Tracheophyta</taxon>
        <taxon>Spermatophyta</taxon>
        <taxon>Magnoliopsida</taxon>
        <taxon>Liliopsida</taxon>
        <taxon>Poales</taxon>
        <taxon>Poaceae</taxon>
        <taxon>PACMAD clade</taxon>
        <taxon>Panicoideae</taxon>
        <taxon>Panicodae</taxon>
        <taxon>Paniceae</taxon>
        <taxon>Panicinae</taxon>
        <taxon>Panicum</taxon>
        <taxon>Panicum sect. Panicum</taxon>
    </lineage>
</organism>
<keyword evidence="1" id="KW-0479">Metal-binding</keyword>
<dbReference type="Gene3D" id="1.10.600.10">
    <property type="entry name" value="Farnesyl Diphosphate Synthase"/>
    <property type="match status" value="2"/>
</dbReference>
<dbReference type="InterPro" id="IPR008949">
    <property type="entry name" value="Isoprenoid_synthase_dom_sf"/>
</dbReference>
<evidence type="ECO:0000259" key="2">
    <source>
        <dbReference type="Pfam" id="PF01397"/>
    </source>
</evidence>
<dbReference type="EMBL" id="PQIB02000001">
    <property type="protein sequence ID" value="RLN42001.1"/>
    <property type="molecule type" value="Genomic_DNA"/>
</dbReference>
<accession>A0A3L6TR84</accession>
<evidence type="ECO:0000313" key="5">
    <source>
        <dbReference type="Proteomes" id="UP000275267"/>
    </source>
</evidence>
<dbReference type="Pfam" id="PF01397">
    <property type="entry name" value="Terpene_synth"/>
    <property type="match status" value="1"/>
</dbReference>
<dbReference type="SUPFAM" id="SSF48576">
    <property type="entry name" value="Terpenoid synthases"/>
    <property type="match status" value="1"/>
</dbReference>
<dbReference type="GO" id="GO:0010333">
    <property type="term" value="F:terpene synthase activity"/>
    <property type="evidence" value="ECO:0007669"/>
    <property type="project" value="InterPro"/>
</dbReference>
<reference evidence="5" key="1">
    <citation type="journal article" date="2019" name="Nat. Commun.">
        <title>The genome of broomcorn millet.</title>
        <authorList>
            <person name="Zou C."/>
            <person name="Miki D."/>
            <person name="Li D."/>
            <person name="Tang Q."/>
            <person name="Xiao L."/>
            <person name="Rajput S."/>
            <person name="Deng P."/>
            <person name="Jia W."/>
            <person name="Huang R."/>
            <person name="Zhang M."/>
            <person name="Sun Y."/>
            <person name="Hu J."/>
            <person name="Fu X."/>
            <person name="Schnable P.S."/>
            <person name="Li F."/>
            <person name="Zhang H."/>
            <person name="Feng B."/>
            <person name="Zhu X."/>
            <person name="Liu R."/>
            <person name="Schnable J.C."/>
            <person name="Zhu J.-K."/>
            <person name="Zhang H."/>
        </authorList>
    </citation>
    <scope>NUCLEOTIDE SEQUENCE [LARGE SCALE GENOMIC DNA]</scope>
</reference>
<dbReference type="InterPro" id="IPR050148">
    <property type="entry name" value="Terpene_synthase-like"/>
</dbReference>
<evidence type="ECO:0000256" key="1">
    <source>
        <dbReference type="ARBA" id="ARBA00022723"/>
    </source>
</evidence>
<dbReference type="Proteomes" id="UP000275267">
    <property type="component" value="Unassembled WGS sequence"/>
</dbReference>
<name>A0A3L6TR84_PANMI</name>
<dbReference type="STRING" id="4540.A0A3L6TR84"/>
<evidence type="ECO:0000259" key="3">
    <source>
        <dbReference type="Pfam" id="PF03936"/>
    </source>
</evidence>
<dbReference type="PANTHER" id="PTHR31225">
    <property type="entry name" value="OS04G0344100 PROTEIN-RELATED"/>
    <property type="match status" value="1"/>
</dbReference>
<dbReference type="SUPFAM" id="SSF48239">
    <property type="entry name" value="Terpenoid cyclases/Protein prenyltransferases"/>
    <property type="match status" value="1"/>
</dbReference>
<dbReference type="GO" id="GO:0016114">
    <property type="term" value="P:terpenoid biosynthetic process"/>
    <property type="evidence" value="ECO:0007669"/>
    <property type="project" value="InterPro"/>
</dbReference>
<keyword evidence="5" id="KW-1185">Reference proteome</keyword>
<dbReference type="AlphaFoldDB" id="A0A3L6TR84"/>
<proteinExistence type="predicted"/>
<gene>
    <name evidence="4" type="ORF">C2845_PM01G14960</name>
</gene>
<dbReference type="OrthoDB" id="1877784at2759"/>
<dbReference type="PANTHER" id="PTHR31225:SF222">
    <property type="entry name" value="ALPHA-COPAENE SYNTHASE"/>
    <property type="match status" value="1"/>
</dbReference>
<dbReference type="Pfam" id="PF03936">
    <property type="entry name" value="Terpene_synth_C"/>
    <property type="match status" value="1"/>
</dbReference>
<evidence type="ECO:0000313" key="4">
    <source>
        <dbReference type="EMBL" id="RLN42001.1"/>
    </source>
</evidence>
<dbReference type="InterPro" id="IPR001906">
    <property type="entry name" value="Terpene_synth_N"/>
</dbReference>
<dbReference type="InterPro" id="IPR008930">
    <property type="entry name" value="Terpenoid_cyclase/PrenylTrfase"/>
</dbReference>
<comment type="caution">
    <text evidence="4">The sequence shown here is derived from an EMBL/GenBank/DDBJ whole genome shotgun (WGS) entry which is preliminary data.</text>
</comment>
<sequence length="444" mass="50745">MAPAATSEARSWGWEAAPKVSEEKMIKRANKLKGEVCGLFEACRNVVEKLDLVDVLQRLGIDRHFQEQIATTLSSIHRDEFNSSNLHEAALRFRLLRQHGFWVPADEFDKFKLQDGSFIDSIADDPKGLLSLYNAANLLTYNEGALEEALVFARRHLELIQSSLESPSADQVARGLKIPLPRTLKRVEAVPYMQEYSVEQRYNPTILELAKPDFNLLQRLHQKELKTISHVDMKKFFLKVIRNFEEFEDELEPHEKYRVGYARKAFQLISKSYLQEAEWSHHEYIPSFNDHVNVSTISAGAQVMCVGSLVGMGDVATKEAFEWAIGNTDAIRASGEVSRFMDDMADFKEGTKWMWPPTSVECYMKEHNVTGEVALAKIGSFVDDAWKTLNQALFEKRSSLPVLQRVTNFAMSIMIIFLDQRDGYTNSKELKETLESQFVKHIPL</sequence>
<dbReference type="GO" id="GO:0000287">
    <property type="term" value="F:magnesium ion binding"/>
    <property type="evidence" value="ECO:0007669"/>
    <property type="project" value="InterPro"/>
</dbReference>
<feature type="domain" description="Terpene synthase N-terminal" evidence="2">
    <location>
        <begin position="20"/>
        <end position="174"/>
    </location>
</feature>
<feature type="domain" description="Terpene synthase metal-binding" evidence="3">
    <location>
        <begin position="215"/>
        <end position="388"/>
    </location>
</feature>
<dbReference type="Gene3D" id="1.50.10.130">
    <property type="entry name" value="Terpene synthase, N-terminal domain"/>
    <property type="match status" value="1"/>
</dbReference>
<protein>
    <submittedName>
        <fullName evidence="4">Uncharacterized protein</fullName>
    </submittedName>
</protein>
<dbReference type="InterPro" id="IPR005630">
    <property type="entry name" value="Terpene_synthase_metal-bd"/>
</dbReference>